<reference evidence="7 8" key="1">
    <citation type="submission" date="2016-10" db="EMBL/GenBank/DDBJ databases">
        <title>Draft genome sequence of Coniochaeta ligniaria NRRL30616, a lignocellulolytic fungus for bioabatement of inhibitors in plant biomass hydrolysates.</title>
        <authorList>
            <consortium name="DOE Joint Genome Institute"/>
            <person name="Jimenez D.J."/>
            <person name="Hector R.E."/>
            <person name="Riley R."/>
            <person name="Sun H."/>
            <person name="Grigoriev I.V."/>
            <person name="Van Elsas J.D."/>
            <person name="Nichols N.N."/>
        </authorList>
    </citation>
    <scope>NUCLEOTIDE SEQUENCE [LARGE SCALE GENOMIC DNA]</scope>
    <source>
        <strain evidence="7 8">NRRL 30616</strain>
    </source>
</reference>
<feature type="active site" description="Proton donor/acceptor" evidence="5">
    <location>
        <position position="259"/>
    </location>
</feature>
<dbReference type="EC" id="3.1.4.-" evidence="5"/>
<comment type="subcellular location">
    <subcellularLocation>
        <location evidence="5">Nucleus</location>
    </subcellularLocation>
</comment>
<gene>
    <name evidence="5" type="primary">USB1</name>
    <name evidence="7" type="ORF">CONLIGDRAFT_635841</name>
</gene>
<dbReference type="OrthoDB" id="49151at2759"/>
<keyword evidence="1 5" id="KW-0540">Nuclease</keyword>
<dbReference type="AlphaFoldDB" id="A0A1J7IFN8"/>
<evidence type="ECO:0000256" key="1">
    <source>
        <dbReference type="ARBA" id="ARBA00022722"/>
    </source>
</evidence>
<organism evidence="7 8">
    <name type="scientific">Coniochaeta ligniaria NRRL 30616</name>
    <dbReference type="NCBI Taxonomy" id="1408157"/>
    <lineage>
        <taxon>Eukaryota</taxon>
        <taxon>Fungi</taxon>
        <taxon>Dikarya</taxon>
        <taxon>Ascomycota</taxon>
        <taxon>Pezizomycotina</taxon>
        <taxon>Sordariomycetes</taxon>
        <taxon>Sordariomycetidae</taxon>
        <taxon>Coniochaetales</taxon>
        <taxon>Coniochaetaceae</taxon>
        <taxon>Coniochaeta</taxon>
    </lineage>
</organism>
<dbReference type="STRING" id="1408157.A0A1J7IFN8"/>
<dbReference type="GO" id="GO:1990838">
    <property type="term" value="F:poly(U)-specific exoribonuclease activity, producing 3' uridine cyclic phosphate ends"/>
    <property type="evidence" value="ECO:0007669"/>
    <property type="project" value="UniProtKB-UniRule"/>
</dbReference>
<feature type="compositionally biased region" description="Polar residues" evidence="6">
    <location>
        <begin position="1"/>
        <end position="14"/>
    </location>
</feature>
<feature type="compositionally biased region" description="Low complexity" evidence="6">
    <location>
        <begin position="28"/>
        <end position="50"/>
    </location>
</feature>
<keyword evidence="8" id="KW-1185">Reference proteome</keyword>
<evidence type="ECO:0000256" key="3">
    <source>
        <dbReference type="ARBA" id="ARBA00023239"/>
    </source>
</evidence>
<dbReference type="PANTHER" id="PTHR13522">
    <property type="entry name" value="U6 SNRNA PHOSPHODIESTERASE 1"/>
    <property type="match status" value="1"/>
</dbReference>
<evidence type="ECO:0000256" key="6">
    <source>
        <dbReference type="SAM" id="MobiDB-lite"/>
    </source>
</evidence>
<dbReference type="EMBL" id="KV875101">
    <property type="protein sequence ID" value="OIW26099.1"/>
    <property type="molecule type" value="Genomic_DNA"/>
</dbReference>
<protein>
    <recommendedName>
        <fullName evidence="5">U6 snRNA phosphodiesterase</fullName>
        <ecNumber evidence="5">3.1.4.-</ecNumber>
    </recommendedName>
</protein>
<proteinExistence type="inferred from homology"/>
<keyword evidence="3" id="KW-0456">Lyase</keyword>
<feature type="active site" description="Proton donor/acceptor" evidence="5">
    <location>
        <position position="139"/>
    </location>
</feature>
<keyword evidence="4 5" id="KW-0539">Nucleus</keyword>
<dbReference type="Pfam" id="PF09749">
    <property type="entry name" value="HVSL"/>
    <property type="match status" value="1"/>
</dbReference>
<dbReference type="HAMAP" id="MF_03040">
    <property type="entry name" value="USB1"/>
    <property type="match status" value="1"/>
</dbReference>
<dbReference type="InParanoid" id="A0A1J7IFN8"/>
<dbReference type="GO" id="GO:0034477">
    <property type="term" value="P:U6 snRNA 3'-end processing"/>
    <property type="evidence" value="ECO:0007669"/>
    <property type="project" value="UniProtKB-UniRule"/>
</dbReference>
<dbReference type="InterPro" id="IPR027521">
    <property type="entry name" value="Usb1"/>
</dbReference>
<evidence type="ECO:0000256" key="2">
    <source>
        <dbReference type="ARBA" id="ARBA00022801"/>
    </source>
</evidence>
<feature type="region of interest" description="Disordered" evidence="6">
    <location>
        <begin position="1"/>
        <end position="86"/>
    </location>
</feature>
<accession>A0A1J7IFN8</accession>
<keyword evidence="2 5" id="KW-0378">Hydrolase</keyword>
<dbReference type="Gene3D" id="3.90.1140.10">
    <property type="entry name" value="Cyclic phosphodiesterase"/>
    <property type="match status" value="1"/>
</dbReference>
<name>A0A1J7IFN8_9PEZI</name>
<comment type="similarity">
    <text evidence="5">Belongs to the 2H phosphoesterase superfamily. USB1 family.</text>
</comment>
<evidence type="ECO:0000256" key="5">
    <source>
        <dbReference type="HAMAP-Rule" id="MF_03040"/>
    </source>
</evidence>
<dbReference type="Proteomes" id="UP000182658">
    <property type="component" value="Unassembled WGS sequence"/>
</dbReference>
<sequence length="327" mass="36217">MGLVDYSSSDSEAPTSPPAKKRKPSQPSPSTAPSHPHPQSQAQLSSTSTLPPLPPTFHDLYASTVRQSTTDDPTLHQGRRRQIPHVPGNWPSHIYLEWRPSSAQHVLLASFLARLQSALGDVELNGFLTSDLGAPLPLHVSLSRPFVLSTAEKDEFLDQVTERIRRTRIPPLTLGCEGGVEWHRTPESNRSFLVLRVRSRLVKKDDQQHLGGEGNEDVQRNYNPELTALLVRCNTTVAAHGQPQLYQWADDARIGDAFHVSIAWSFAEPDEELRNATAEVFADAEFGDAIRQLEFEVDGVKAKIGNVVNHIPLARESSKRSRGLFGI</sequence>
<dbReference type="GO" id="GO:0016829">
    <property type="term" value="F:lyase activity"/>
    <property type="evidence" value="ECO:0007669"/>
    <property type="project" value="UniProtKB-KW"/>
</dbReference>
<comment type="function">
    <text evidence="5">Phosphodiesterase responsible for the U6 snRNA 3' end processing. Acts as an exoribonuclease (RNase) responsible for trimming the poly(U) tract of the last nucleotides in the pre-U6 snRNA molecule, leading to the formation of mature U6 snRNA.</text>
</comment>
<dbReference type="GO" id="GO:0005634">
    <property type="term" value="C:nucleus"/>
    <property type="evidence" value="ECO:0007669"/>
    <property type="project" value="UniProtKB-SubCell"/>
</dbReference>
<evidence type="ECO:0000313" key="8">
    <source>
        <dbReference type="Proteomes" id="UP000182658"/>
    </source>
</evidence>
<dbReference type="PANTHER" id="PTHR13522:SF3">
    <property type="entry name" value="U6 SNRNA PHOSPHODIESTERASE 1"/>
    <property type="match status" value="1"/>
</dbReference>
<evidence type="ECO:0000313" key="7">
    <source>
        <dbReference type="EMBL" id="OIW26099.1"/>
    </source>
</evidence>
<evidence type="ECO:0000256" key="4">
    <source>
        <dbReference type="ARBA" id="ARBA00023242"/>
    </source>
</evidence>